<feature type="coiled-coil region" evidence="5">
    <location>
        <begin position="267"/>
        <end position="294"/>
    </location>
</feature>
<evidence type="ECO:0000259" key="8">
    <source>
        <dbReference type="PROSITE" id="PS51914"/>
    </source>
</evidence>
<feature type="region of interest" description="Disordered" evidence="6">
    <location>
        <begin position="205"/>
        <end position="265"/>
    </location>
</feature>
<dbReference type="AlphaFoldDB" id="A0A7J6L8P7"/>
<feature type="domain" description="MRH" evidence="8">
    <location>
        <begin position="310"/>
        <end position="417"/>
    </location>
</feature>
<dbReference type="PROSITE" id="PS51914">
    <property type="entry name" value="MRH"/>
    <property type="match status" value="1"/>
</dbReference>
<dbReference type="SUPFAM" id="SSF50911">
    <property type="entry name" value="Mannose 6-phosphate receptor domain"/>
    <property type="match status" value="1"/>
</dbReference>
<dbReference type="Pfam" id="PF12999">
    <property type="entry name" value="PRKCSH-like"/>
    <property type="match status" value="1"/>
</dbReference>
<feature type="compositionally biased region" description="Basic and acidic residues" evidence="6">
    <location>
        <begin position="206"/>
        <end position="224"/>
    </location>
</feature>
<dbReference type="PANTHER" id="PTHR12630">
    <property type="entry name" value="N-LINKED OLIGOSACCHARIDE PROCESSING"/>
    <property type="match status" value="1"/>
</dbReference>
<evidence type="ECO:0000313" key="12">
    <source>
        <dbReference type="Proteomes" id="UP000572268"/>
    </source>
</evidence>
<dbReference type="GO" id="GO:0006491">
    <property type="term" value="P:N-glycan processing"/>
    <property type="evidence" value="ECO:0007669"/>
    <property type="project" value="TreeGrafter"/>
</dbReference>
<evidence type="ECO:0000256" key="5">
    <source>
        <dbReference type="SAM" id="Coils"/>
    </source>
</evidence>
<organism evidence="9 11">
    <name type="scientific">Perkinsus olseni</name>
    <name type="common">Perkinsus atlanticus</name>
    <dbReference type="NCBI Taxonomy" id="32597"/>
    <lineage>
        <taxon>Eukaryota</taxon>
        <taxon>Sar</taxon>
        <taxon>Alveolata</taxon>
        <taxon>Perkinsozoa</taxon>
        <taxon>Perkinsea</taxon>
        <taxon>Perkinsida</taxon>
        <taxon>Perkinsidae</taxon>
        <taxon>Perkinsus</taxon>
    </lineage>
</organism>
<protein>
    <recommendedName>
        <fullName evidence="1">Glucosidase 2 subunit beta</fullName>
    </recommendedName>
</protein>
<name>A0A7J6L8P7_PEROL</name>
<dbReference type="InterPro" id="IPR009011">
    <property type="entry name" value="Man6P_isomerase_rcpt-bd_dom_sf"/>
</dbReference>
<evidence type="ECO:0000313" key="11">
    <source>
        <dbReference type="Proteomes" id="UP000570595"/>
    </source>
</evidence>
<comment type="caution">
    <text evidence="9">The sequence shown here is derived from an EMBL/GenBank/DDBJ whole genome shotgun (WGS) entry which is preliminary data.</text>
</comment>
<dbReference type="GO" id="GO:0017177">
    <property type="term" value="C:glucosidase II complex"/>
    <property type="evidence" value="ECO:0007669"/>
    <property type="project" value="TreeGrafter"/>
</dbReference>
<keyword evidence="2 7" id="KW-0732">Signal</keyword>
<gene>
    <name evidence="9" type="primary">ACSL3_3</name>
    <name evidence="10" type="ORF">FOL46_006781</name>
    <name evidence="9" type="ORF">FOZ61_007495</name>
</gene>
<keyword evidence="9" id="KW-0436">Ligase</keyword>
<dbReference type="EMBL" id="JABAHT010000459">
    <property type="protein sequence ID" value="KAF4655564.1"/>
    <property type="molecule type" value="Genomic_DNA"/>
</dbReference>
<keyword evidence="5" id="KW-0175">Coiled coil</keyword>
<dbReference type="InterPro" id="IPR044865">
    <property type="entry name" value="MRH_dom"/>
</dbReference>
<evidence type="ECO:0000256" key="7">
    <source>
        <dbReference type="SAM" id="SignalP"/>
    </source>
</evidence>
<evidence type="ECO:0000256" key="4">
    <source>
        <dbReference type="ARBA" id="ARBA00023157"/>
    </source>
</evidence>
<proteinExistence type="predicted"/>
<dbReference type="Proteomes" id="UP000570595">
    <property type="component" value="Unassembled WGS sequence"/>
</dbReference>
<dbReference type="InterPro" id="IPR036607">
    <property type="entry name" value="PRKCSH"/>
</dbReference>
<dbReference type="PANTHER" id="PTHR12630:SF1">
    <property type="entry name" value="GLUCOSIDASE 2 SUBUNIT BETA"/>
    <property type="match status" value="1"/>
</dbReference>
<sequence>MAALSSFIFVASFVVPSEGLDTIEGKHKIMGVNPKLHNYYEPVAPPQYGGHQFFQCDPLARSGTELVPYESLNDDFCDCSNGADEPGTAACSHFPGAAFYCENKGSVPKLVWASHVGDGVCDCCDGSDEWQLGGCENFCAAEGSKIRQQREADLERIEAGLRQKEEERSHTDEKLAQWKAELEELKAKLPELEAASNAAQVQLGQLEHEEHKKREAEAAEKSGENAEESDVLSGETKEADDESEYAQWMEHEEEKDTDEEPKEKTPLQIAREKANTLRDEADDIKKQVEQHEKNLQTDFGPDYAYFSLANECVEALFEHYNYKICFFGKVTQKEEGRAFSEMRLGEFSSYYTDPAKQDSPTDYSIHVFTNGDWCPGGPARETKVKMRCGATLQLISVKEPSRCKYEAEVTHPGSCSAADVEALRKSIDEHETLSQEQYLRPDQYITHASEEL</sequence>
<evidence type="ECO:0000313" key="9">
    <source>
        <dbReference type="EMBL" id="KAF4655564.1"/>
    </source>
</evidence>
<evidence type="ECO:0000313" key="10">
    <source>
        <dbReference type="EMBL" id="KAF4658917.1"/>
    </source>
</evidence>
<dbReference type="InterPro" id="IPR039794">
    <property type="entry name" value="Gtb1-like"/>
</dbReference>
<keyword evidence="3" id="KW-0256">Endoplasmic reticulum</keyword>
<dbReference type="Pfam" id="PF13015">
    <property type="entry name" value="PRKCSH_1"/>
    <property type="match status" value="1"/>
</dbReference>
<dbReference type="Proteomes" id="UP000572268">
    <property type="component" value="Unassembled WGS sequence"/>
</dbReference>
<accession>A0A7J6L8P7</accession>
<dbReference type="GO" id="GO:0016874">
    <property type="term" value="F:ligase activity"/>
    <property type="evidence" value="ECO:0007669"/>
    <property type="project" value="UniProtKB-KW"/>
</dbReference>
<evidence type="ECO:0000256" key="6">
    <source>
        <dbReference type="SAM" id="MobiDB-lite"/>
    </source>
</evidence>
<dbReference type="EMBL" id="JABANN010000453">
    <property type="protein sequence ID" value="KAF4658917.1"/>
    <property type="molecule type" value="Genomic_DNA"/>
</dbReference>
<evidence type="ECO:0000256" key="1">
    <source>
        <dbReference type="ARBA" id="ARBA00022387"/>
    </source>
</evidence>
<feature type="chain" id="PRO_5033911859" description="Glucosidase 2 subunit beta" evidence="7">
    <location>
        <begin position="20"/>
        <end position="452"/>
    </location>
</feature>
<keyword evidence="4" id="KW-1015">Disulfide bond</keyword>
<evidence type="ECO:0000256" key="3">
    <source>
        <dbReference type="ARBA" id="ARBA00022824"/>
    </source>
</evidence>
<reference evidence="11 12" key="1">
    <citation type="submission" date="2020-04" db="EMBL/GenBank/DDBJ databases">
        <title>Perkinsus olseni comparative genomics.</title>
        <authorList>
            <person name="Bogema D.R."/>
        </authorList>
    </citation>
    <scope>NUCLEOTIDE SEQUENCE [LARGE SCALE GENOMIC DNA]</scope>
    <source>
        <strain evidence="9">ATCC PRA-179</strain>
        <strain evidence="10">ATCC PRA-31</strain>
    </source>
</reference>
<dbReference type="OrthoDB" id="28322at2759"/>
<dbReference type="Gene3D" id="2.70.130.10">
    <property type="entry name" value="Mannose-6-phosphate receptor binding domain"/>
    <property type="match status" value="1"/>
</dbReference>
<feature type="signal peptide" evidence="7">
    <location>
        <begin position="1"/>
        <end position="19"/>
    </location>
</feature>
<dbReference type="InterPro" id="IPR028146">
    <property type="entry name" value="PRKCSH_N"/>
</dbReference>
<evidence type="ECO:0000256" key="2">
    <source>
        <dbReference type="ARBA" id="ARBA00022729"/>
    </source>
</evidence>